<feature type="domain" description="NADP-dependent oxidoreductase" evidence="2">
    <location>
        <begin position="16"/>
        <end position="309"/>
    </location>
</feature>
<proteinExistence type="predicted"/>
<dbReference type="OrthoDB" id="37537at2759"/>
<dbReference type="Proteomes" id="UP000076532">
    <property type="component" value="Unassembled WGS sequence"/>
</dbReference>
<dbReference type="AlphaFoldDB" id="A0A166HG14"/>
<dbReference type="InterPro" id="IPR036812">
    <property type="entry name" value="NAD(P)_OxRdtase_dom_sf"/>
</dbReference>
<dbReference type="Gene3D" id="3.20.20.100">
    <property type="entry name" value="NADP-dependent oxidoreductase domain"/>
    <property type="match status" value="1"/>
</dbReference>
<dbReference type="STRING" id="436010.A0A166HG14"/>
<dbReference type="PANTHER" id="PTHR43625">
    <property type="entry name" value="AFLATOXIN B1 ALDEHYDE REDUCTASE"/>
    <property type="match status" value="1"/>
</dbReference>
<dbReference type="GO" id="GO:0005737">
    <property type="term" value="C:cytoplasm"/>
    <property type="evidence" value="ECO:0007669"/>
    <property type="project" value="TreeGrafter"/>
</dbReference>
<protein>
    <submittedName>
        <fullName evidence="3">Aldo/keto reductase</fullName>
    </submittedName>
</protein>
<keyword evidence="4" id="KW-1185">Reference proteome</keyword>
<dbReference type="Pfam" id="PF00248">
    <property type="entry name" value="Aldo_ket_red"/>
    <property type="match status" value="1"/>
</dbReference>
<reference evidence="3 4" key="1">
    <citation type="journal article" date="2016" name="Mol. Biol. Evol.">
        <title>Comparative Genomics of Early-Diverging Mushroom-Forming Fungi Provides Insights into the Origins of Lignocellulose Decay Capabilities.</title>
        <authorList>
            <person name="Nagy L.G."/>
            <person name="Riley R."/>
            <person name="Tritt A."/>
            <person name="Adam C."/>
            <person name="Daum C."/>
            <person name="Floudas D."/>
            <person name="Sun H."/>
            <person name="Yadav J.S."/>
            <person name="Pangilinan J."/>
            <person name="Larsson K.H."/>
            <person name="Matsuura K."/>
            <person name="Barry K."/>
            <person name="Labutti K."/>
            <person name="Kuo R."/>
            <person name="Ohm R.A."/>
            <person name="Bhattacharya S.S."/>
            <person name="Shirouzu T."/>
            <person name="Yoshinaga Y."/>
            <person name="Martin F.M."/>
            <person name="Grigoriev I.V."/>
            <person name="Hibbett D.S."/>
        </authorList>
    </citation>
    <scope>NUCLEOTIDE SEQUENCE [LARGE SCALE GENOMIC DNA]</scope>
    <source>
        <strain evidence="3 4">CBS 109695</strain>
    </source>
</reference>
<name>A0A166HG14_9AGAM</name>
<keyword evidence="1" id="KW-0560">Oxidoreductase</keyword>
<evidence type="ECO:0000256" key="1">
    <source>
        <dbReference type="ARBA" id="ARBA00023002"/>
    </source>
</evidence>
<dbReference type="InterPro" id="IPR023210">
    <property type="entry name" value="NADP_OxRdtase_dom"/>
</dbReference>
<dbReference type="PANTHER" id="PTHR43625:SF7">
    <property type="entry name" value="REDUCTASE (YAKC), PUTATIVE (AFU_ORTHOLOGUE AFUA_8G01560)-RELATED"/>
    <property type="match status" value="1"/>
</dbReference>
<dbReference type="EMBL" id="KV417569">
    <property type="protein sequence ID" value="KZP18822.1"/>
    <property type="molecule type" value="Genomic_DNA"/>
</dbReference>
<evidence type="ECO:0000313" key="3">
    <source>
        <dbReference type="EMBL" id="KZP18822.1"/>
    </source>
</evidence>
<evidence type="ECO:0000313" key="4">
    <source>
        <dbReference type="Proteomes" id="UP000076532"/>
    </source>
</evidence>
<dbReference type="GO" id="GO:0016491">
    <property type="term" value="F:oxidoreductase activity"/>
    <property type="evidence" value="ECO:0007669"/>
    <property type="project" value="UniProtKB-KW"/>
</dbReference>
<dbReference type="SUPFAM" id="SSF51430">
    <property type="entry name" value="NAD(P)-linked oxidoreductase"/>
    <property type="match status" value="1"/>
</dbReference>
<gene>
    <name evidence="3" type="ORF">FIBSPDRAFT_893221</name>
</gene>
<dbReference type="InterPro" id="IPR050791">
    <property type="entry name" value="Aldo-Keto_reductase"/>
</dbReference>
<sequence length="331" mass="35933">MVKTFTFSDTQVPSPGFGAMGFSHHRGPAKDEESLKTLGRAVELGCTFWDTATVYGYGHNEALIGQFFKENPGSREKVFVGSKCGLLIDYENKRSLEGNSNSPAHINESIEGTIERLGTTPDLYYLHRIDPDTPLEESIPALAALKAAGKCKYIGLCETSAATLRKACSIAHIDALQIEYSLWFTDHERNGLLDAARELGVAIIAYSPLGRGVLTGQYRDVAAFSAPGDNRATIPKYSAEFLPGNLRLVDEIEKLAKKKGCTPGQLSIAWVAAQGAIPIPGTKTSSRLEENWASREVAFTEAELEEIRVIITEAAPKGARYDPVQLKAVGI</sequence>
<organism evidence="3 4">
    <name type="scientific">Athelia psychrophila</name>
    <dbReference type="NCBI Taxonomy" id="1759441"/>
    <lineage>
        <taxon>Eukaryota</taxon>
        <taxon>Fungi</taxon>
        <taxon>Dikarya</taxon>
        <taxon>Basidiomycota</taxon>
        <taxon>Agaricomycotina</taxon>
        <taxon>Agaricomycetes</taxon>
        <taxon>Agaricomycetidae</taxon>
        <taxon>Atheliales</taxon>
        <taxon>Atheliaceae</taxon>
        <taxon>Athelia</taxon>
    </lineage>
</organism>
<accession>A0A166HG14</accession>
<evidence type="ECO:0000259" key="2">
    <source>
        <dbReference type="Pfam" id="PF00248"/>
    </source>
</evidence>